<proteinExistence type="predicted"/>
<accession>A0AAW1T7Z7</accession>
<sequence>MAEIASDMAFRYSENLDPWELEAWSLMLFPEDDADKASCQQLSKAASERLPSEAQDQDAAPLGVLWNLDDSHISSGDEAATAFETGSMALSAACPASDINDSVPESHLEVISSPYAAACSGKTISSGIPAPVSSFPAEDISKMPALHDAADGNGPARLARYGTRAAARVRPRKRQNCLGVDTAADAGAAAPKAAADLPIRRKRHLSSLRENEPGWHAVVPCQRRIPFIYLALEAGELDVPVTLPGPKHRSRKTLRDLAAIPLDQQGPVFAEMHQHVAAAMRSKKKDGDACHQAVLKLTGAVALLGCVFFSPKGAFHFVGNSLLDGRSMQLPEAFQDSAEMMSLLRLDRHQAETARQVWAEATIQLNRLAAERAELLSQIRMGDAQPLAWQEPVLCGAPNTAKLLGQAAQLTQNAYQQRAVLRHASRLCIWQICSPDTLARVIHHAWPGFVDVLGLLQAIAASASGFATASGSAQGPALCMAH</sequence>
<name>A0AAW1T7Z7_9CHLO</name>
<dbReference type="AlphaFoldDB" id="A0AAW1T7Z7"/>
<gene>
    <name evidence="1" type="ORF">WJX84_006738</name>
</gene>
<evidence type="ECO:0000313" key="1">
    <source>
        <dbReference type="EMBL" id="KAK9865669.1"/>
    </source>
</evidence>
<dbReference type="Proteomes" id="UP001485043">
    <property type="component" value="Unassembled WGS sequence"/>
</dbReference>
<comment type="caution">
    <text evidence="1">The sequence shown here is derived from an EMBL/GenBank/DDBJ whole genome shotgun (WGS) entry which is preliminary data.</text>
</comment>
<organism evidence="1 2">
    <name type="scientific">Apatococcus fuscideae</name>
    <dbReference type="NCBI Taxonomy" id="2026836"/>
    <lineage>
        <taxon>Eukaryota</taxon>
        <taxon>Viridiplantae</taxon>
        <taxon>Chlorophyta</taxon>
        <taxon>core chlorophytes</taxon>
        <taxon>Trebouxiophyceae</taxon>
        <taxon>Chlorellales</taxon>
        <taxon>Chlorellaceae</taxon>
        <taxon>Apatococcus</taxon>
    </lineage>
</organism>
<evidence type="ECO:0000313" key="2">
    <source>
        <dbReference type="Proteomes" id="UP001485043"/>
    </source>
</evidence>
<dbReference type="EMBL" id="JALJOV010000228">
    <property type="protein sequence ID" value="KAK9865669.1"/>
    <property type="molecule type" value="Genomic_DNA"/>
</dbReference>
<protein>
    <submittedName>
        <fullName evidence="1">Uncharacterized protein</fullName>
    </submittedName>
</protein>
<reference evidence="1 2" key="1">
    <citation type="journal article" date="2024" name="Nat. Commun.">
        <title>Phylogenomics reveals the evolutionary origins of lichenization in chlorophyte algae.</title>
        <authorList>
            <person name="Puginier C."/>
            <person name="Libourel C."/>
            <person name="Otte J."/>
            <person name="Skaloud P."/>
            <person name="Haon M."/>
            <person name="Grisel S."/>
            <person name="Petersen M."/>
            <person name="Berrin J.G."/>
            <person name="Delaux P.M."/>
            <person name="Dal Grande F."/>
            <person name="Keller J."/>
        </authorList>
    </citation>
    <scope>NUCLEOTIDE SEQUENCE [LARGE SCALE GENOMIC DNA]</scope>
    <source>
        <strain evidence="1 2">SAG 2523</strain>
    </source>
</reference>
<keyword evidence="2" id="KW-1185">Reference proteome</keyword>